<protein>
    <submittedName>
        <fullName evidence="6">Uncharacterized protein</fullName>
    </submittedName>
</protein>
<dbReference type="PANTHER" id="PTHR13026:SF0">
    <property type="entry name" value="RIBOSOMAL RNA PROCESSING 1B"/>
    <property type="match status" value="1"/>
</dbReference>
<evidence type="ECO:0000256" key="5">
    <source>
        <dbReference type="SAM" id="MobiDB-lite"/>
    </source>
</evidence>
<feature type="region of interest" description="Disordered" evidence="5">
    <location>
        <begin position="1"/>
        <end position="44"/>
    </location>
</feature>
<dbReference type="Pfam" id="PF05997">
    <property type="entry name" value="Nop52"/>
    <property type="match status" value="1"/>
</dbReference>
<evidence type="ECO:0000256" key="1">
    <source>
        <dbReference type="ARBA" id="ARBA00004123"/>
    </source>
</evidence>
<feature type="region of interest" description="Disordered" evidence="5">
    <location>
        <begin position="871"/>
        <end position="960"/>
    </location>
</feature>
<proteinExistence type="inferred from homology"/>
<feature type="region of interest" description="Disordered" evidence="5">
    <location>
        <begin position="211"/>
        <end position="238"/>
    </location>
</feature>
<dbReference type="GO" id="GO:0006364">
    <property type="term" value="P:rRNA processing"/>
    <property type="evidence" value="ECO:0007669"/>
    <property type="project" value="UniProtKB-KW"/>
</dbReference>
<feature type="compositionally biased region" description="Polar residues" evidence="5">
    <location>
        <begin position="809"/>
        <end position="823"/>
    </location>
</feature>
<evidence type="ECO:0000256" key="2">
    <source>
        <dbReference type="ARBA" id="ARBA00006374"/>
    </source>
</evidence>
<comment type="subcellular location">
    <subcellularLocation>
        <location evidence="1">Nucleus</location>
    </subcellularLocation>
</comment>
<dbReference type="EMBL" id="HBIP01028139">
    <property type="protein sequence ID" value="CAE0501949.1"/>
    <property type="molecule type" value="Transcribed_RNA"/>
</dbReference>
<feature type="compositionally biased region" description="Basic and acidic residues" evidence="5">
    <location>
        <begin position="22"/>
        <end position="37"/>
    </location>
</feature>
<feature type="compositionally biased region" description="Low complexity" evidence="5">
    <location>
        <begin position="445"/>
        <end position="481"/>
    </location>
</feature>
<evidence type="ECO:0000256" key="4">
    <source>
        <dbReference type="ARBA" id="ARBA00023242"/>
    </source>
</evidence>
<dbReference type="PANTHER" id="PTHR13026">
    <property type="entry name" value="NNP-1 PROTEIN NOVEL NUCLEAR PROTEIN 1 NOP52"/>
    <property type="match status" value="1"/>
</dbReference>
<feature type="region of interest" description="Disordered" evidence="5">
    <location>
        <begin position="565"/>
        <end position="676"/>
    </location>
</feature>
<feature type="compositionally biased region" description="Low complexity" evidence="5">
    <location>
        <begin position="540"/>
        <end position="552"/>
    </location>
</feature>
<dbReference type="GO" id="GO:0030688">
    <property type="term" value="C:preribosome, small subunit precursor"/>
    <property type="evidence" value="ECO:0007669"/>
    <property type="project" value="InterPro"/>
</dbReference>
<dbReference type="AlphaFoldDB" id="A0A7S3VRM0"/>
<name>A0A7S3VRM0_DUNTE</name>
<keyword evidence="4" id="KW-0539">Nucleus</keyword>
<organism evidence="6">
    <name type="scientific">Dunaliella tertiolecta</name>
    <name type="common">Green alga</name>
    <dbReference type="NCBI Taxonomy" id="3047"/>
    <lineage>
        <taxon>Eukaryota</taxon>
        <taxon>Viridiplantae</taxon>
        <taxon>Chlorophyta</taxon>
        <taxon>core chlorophytes</taxon>
        <taxon>Chlorophyceae</taxon>
        <taxon>CS clade</taxon>
        <taxon>Chlamydomonadales</taxon>
        <taxon>Dunaliellaceae</taxon>
        <taxon>Dunaliella</taxon>
    </lineage>
</organism>
<feature type="compositionally biased region" description="Low complexity" evidence="5">
    <location>
        <begin position="913"/>
        <end position="932"/>
    </location>
</feature>
<feature type="compositionally biased region" description="Acidic residues" evidence="5">
    <location>
        <begin position="291"/>
        <end position="306"/>
    </location>
</feature>
<feature type="compositionally biased region" description="Low complexity" evidence="5">
    <location>
        <begin position="620"/>
        <end position="637"/>
    </location>
</feature>
<feature type="compositionally biased region" description="Low complexity" evidence="5">
    <location>
        <begin position="376"/>
        <end position="427"/>
    </location>
</feature>
<sequence length="960" mass="102462">MEDANGHVGKGERKKERKAKPDRKQKPALEREVEHTSPDVSQSPFIRALGSTDFNTRAKGVQALTRFLQLKTELAEEDLLKIWKGLYVCFWHSDKAPVQEDLADRLVGIFPALNQRVAFLYFTIFMQTMQREWFNIDRLRLDKFLMLVRKFIGQLFTYLRSHNWDPQLLEQYADFLRDHLLLPLNPHHAIGLAYHVCDIFVPELRAALAAAPTHSSQQQQKPEVGVGKKRGRQAMGQQQQGAVQAGGLPAAALEALLEPFSSTLLRAGEQAMLTRVREAVFDPLIEELLEEDGGQGDESDGEDGSEGQDGGGKQRRAPLLVLAGGEGLGASFAAQLFEMGGMPEVRARNRTVLFGISQSLEKAQRKRAKRMLSDTSAASPSLASPAFSLSRHQQQQQQQQQQQELRAQAQLQQQQQQLPQKGPGSSTKKGKKDKALVFVTEAEEQTPPQEQEQQQQQDAPGTTAQQPESTSASPAAAAASPKILKKLRKAEAAAAAAAAWGKGGIGSRSTEASPMSIPDTSAPASAKKQGKKARADQAHPHAAPVSVPAAAAAATAGGDFAFSAAGISGQGVAGGSSPSTPTLGKSAVKKDKKRKAERAGDDGMDPWEGMDGQDGFVELASVGKSGLKSSGAKGRASIPTGVDDGDGSQQQQQQSVLRSSGKKHKNQLQKGGGELEALKSPQEVLLQPLAPKSALKSALKQQSTPALRSALKHTGAMESVADGVDLAAAGREALRTAMRHRSFAADDVEMKSGNRSALKAHRPAPHTSGAPEAAAPSFTNALQVRLAQEADATTTPMPSPGVGKRTRMEQQQQSQGARSTPQGNGAAAAEPKGPEKSSSGKKRRAAAAAGGPATSARKAVRINLRNNLYFEHGGPIPDPMIRTPPTARSKGSILKRAQESLAAMGIPSTPKSAPAKLQKQQQLQAARQQQQPGSGGKHKQPKSAHVTPIKSPRAKAELFF</sequence>
<reference evidence="6" key="1">
    <citation type="submission" date="2021-01" db="EMBL/GenBank/DDBJ databases">
        <authorList>
            <person name="Corre E."/>
            <person name="Pelletier E."/>
            <person name="Niang G."/>
            <person name="Scheremetjew M."/>
            <person name="Finn R."/>
            <person name="Kale V."/>
            <person name="Holt S."/>
            <person name="Cochrane G."/>
            <person name="Meng A."/>
            <person name="Brown T."/>
            <person name="Cohen L."/>
        </authorList>
    </citation>
    <scope>NUCLEOTIDE SEQUENCE</scope>
    <source>
        <strain evidence="6">CCMP1320</strain>
    </source>
</reference>
<evidence type="ECO:0000313" key="6">
    <source>
        <dbReference type="EMBL" id="CAE0501949.1"/>
    </source>
</evidence>
<feature type="region of interest" description="Disordered" evidence="5">
    <location>
        <begin position="291"/>
        <end position="314"/>
    </location>
</feature>
<feature type="compositionally biased region" description="Low complexity" evidence="5">
    <location>
        <begin position="846"/>
        <end position="857"/>
    </location>
</feature>
<feature type="region of interest" description="Disordered" evidence="5">
    <location>
        <begin position="365"/>
        <end position="552"/>
    </location>
</feature>
<gene>
    <name evidence="6" type="ORF">DTER00134_LOCUS17022</name>
</gene>
<accession>A0A7S3VRM0</accession>
<dbReference type="GO" id="GO:0005634">
    <property type="term" value="C:nucleus"/>
    <property type="evidence" value="ECO:0007669"/>
    <property type="project" value="UniProtKB-SubCell"/>
</dbReference>
<dbReference type="InterPro" id="IPR010301">
    <property type="entry name" value="RRP1"/>
</dbReference>
<evidence type="ECO:0000256" key="3">
    <source>
        <dbReference type="ARBA" id="ARBA00022552"/>
    </source>
</evidence>
<comment type="similarity">
    <text evidence="2">Belongs to the RRP1 family.</text>
</comment>
<feature type="compositionally biased region" description="Low complexity" evidence="5">
    <location>
        <begin position="647"/>
        <end position="656"/>
    </location>
</feature>
<feature type="compositionally biased region" description="Polar residues" evidence="5">
    <location>
        <begin position="507"/>
        <end position="523"/>
    </location>
</feature>
<feature type="region of interest" description="Disordered" evidence="5">
    <location>
        <begin position="742"/>
        <end position="858"/>
    </location>
</feature>
<keyword evidence="3" id="KW-0698">rRNA processing</keyword>